<dbReference type="InterPro" id="IPR012337">
    <property type="entry name" value="RNaseH-like_sf"/>
</dbReference>
<feature type="domain" description="3'-5' exonuclease" evidence="4">
    <location>
        <begin position="248"/>
        <end position="437"/>
    </location>
</feature>
<reference evidence="5" key="1">
    <citation type="journal article" date="2023" name="Mol. Phylogenet. Evol.">
        <title>Genome-scale phylogeny and comparative genomics of the fungal order Sordariales.</title>
        <authorList>
            <person name="Hensen N."/>
            <person name="Bonometti L."/>
            <person name="Westerberg I."/>
            <person name="Brannstrom I.O."/>
            <person name="Guillou S."/>
            <person name="Cros-Aarteil S."/>
            <person name="Calhoun S."/>
            <person name="Haridas S."/>
            <person name="Kuo A."/>
            <person name="Mondo S."/>
            <person name="Pangilinan J."/>
            <person name="Riley R."/>
            <person name="LaButti K."/>
            <person name="Andreopoulos B."/>
            <person name="Lipzen A."/>
            <person name="Chen C."/>
            <person name="Yan M."/>
            <person name="Daum C."/>
            <person name="Ng V."/>
            <person name="Clum A."/>
            <person name="Steindorff A."/>
            <person name="Ohm R.A."/>
            <person name="Martin F."/>
            <person name="Silar P."/>
            <person name="Natvig D.O."/>
            <person name="Lalanne C."/>
            <person name="Gautier V."/>
            <person name="Ament-Velasquez S.L."/>
            <person name="Kruys A."/>
            <person name="Hutchinson M.I."/>
            <person name="Powell A.J."/>
            <person name="Barry K."/>
            <person name="Miller A.N."/>
            <person name="Grigoriev I.V."/>
            <person name="Debuchy R."/>
            <person name="Gladieux P."/>
            <person name="Hiltunen Thoren M."/>
            <person name="Johannesson H."/>
        </authorList>
    </citation>
    <scope>NUCLEOTIDE SEQUENCE</scope>
    <source>
        <strain evidence="5">SMH4131-1</strain>
    </source>
</reference>
<reference evidence="5" key="2">
    <citation type="submission" date="2023-06" db="EMBL/GenBank/DDBJ databases">
        <authorList>
            <consortium name="Lawrence Berkeley National Laboratory"/>
            <person name="Haridas S."/>
            <person name="Hensen N."/>
            <person name="Bonometti L."/>
            <person name="Westerberg I."/>
            <person name="Brannstrom I.O."/>
            <person name="Guillou S."/>
            <person name="Cros-Aarteil S."/>
            <person name="Calhoun S."/>
            <person name="Kuo A."/>
            <person name="Mondo S."/>
            <person name="Pangilinan J."/>
            <person name="Riley R."/>
            <person name="Labutti K."/>
            <person name="Andreopoulos B."/>
            <person name="Lipzen A."/>
            <person name="Chen C."/>
            <person name="Yanf M."/>
            <person name="Daum C."/>
            <person name="Ng V."/>
            <person name="Clum A."/>
            <person name="Steindorff A."/>
            <person name="Ohm R."/>
            <person name="Martin F."/>
            <person name="Silar P."/>
            <person name="Natvig D."/>
            <person name="Lalanne C."/>
            <person name="Gautier V."/>
            <person name="Ament-Velasquez S.L."/>
            <person name="Kruys A."/>
            <person name="Hutchinson M.I."/>
            <person name="Powell A.J."/>
            <person name="Barry K."/>
            <person name="Miller A.N."/>
            <person name="Grigoriev I.V."/>
            <person name="Debuchy R."/>
            <person name="Gladieux P."/>
            <person name="Thoren M.H."/>
            <person name="Johannesson H."/>
        </authorList>
    </citation>
    <scope>NUCLEOTIDE SEQUENCE</scope>
    <source>
        <strain evidence="5">SMH4131-1</strain>
    </source>
</reference>
<feature type="region of interest" description="Disordered" evidence="3">
    <location>
        <begin position="470"/>
        <end position="492"/>
    </location>
</feature>
<gene>
    <name evidence="5" type="ORF">B0T19DRAFT_370533</name>
</gene>
<dbReference type="GO" id="GO:0003676">
    <property type="term" value="F:nucleic acid binding"/>
    <property type="evidence" value="ECO:0007669"/>
    <property type="project" value="InterPro"/>
</dbReference>
<dbReference type="PANTHER" id="PTHR13620">
    <property type="entry name" value="3-5 EXONUCLEASE"/>
    <property type="match status" value="1"/>
</dbReference>
<keyword evidence="5" id="KW-0269">Exonuclease</keyword>
<dbReference type="CDD" id="cd06141">
    <property type="entry name" value="WRN_exo"/>
    <property type="match status" value="1"/>
</dbReference>
<feature type="compositionally biased region" description="Polar residues" evidence="3">
    <location>
        <begin position="8"/>
        <end position="19"/>
    </location>
</feature>
<dbReference type="InterPro" id="IPR002562">
    <property type="entry name" value="3'-5'_exonuclease_dom"/>
</dbReference>
<dbReference type="GO" id="GO:0006139">
    <property type="term" value="P:nucleobase-containing compound metabolic process"/>
    <property type="evidence" value="ECO:0007669"/>
    <property type="project" value="InterPro"/>
</dbReference>
<evidence type="ECO:0000256" key="3">
    <source>
        <dbReference type="SAM" id="MobiDB-lite"/>
    </source>
</evidence>
<dbReference type="GO" id="GO:0005737">
    <property type="term" value="C:cytoplasm"/>
    <property type="evidence" value="ECO:0007669"/>
    <property type="project" value="TreeGrafter"/>
</dbReference>
<dbReference type="EMBL" id="JAUEPO010000003">
    <property type="protein sequence ID" value="KAK3327213.1"/>
    <property type="molecule type" value="Genomic_DNA"/>
</dbReference>
<sequence>MTLRSHGASRSLTNCRLIQSQPSNRSSMRPPSSPASSGSPGGAGSLGLGLGFSGSSPRQCRRFFASPASSSSSPLSSSSYHSDSTSRMETSDMTHKLWHVSRGIVFQGDSRVAYPRLPLARYHSSPAVVSSAGEEGLPAFSATDLHRGILNPASIAGDALCAASAEKPAMDAQSPAGPTPAPEASADSNNDSAADLEPPFTPLTYKISPEAFREAKQAAEGSPESFWSYGLYRGPSEDRKSEGPKPKVHYCKSMHTTERVIQKHFMDEKLLGFDLEWAPDASRLQGARRNVCVVQLASESRIGIFHLALYPRNDSLLAPSLKKIMEDPTITKAGVWIKGDCTRLRKFLGVEARGIFELSNLHRLVKYSMSGEHKLINRKLVSLATQVQEWLHLPLFKGSNVRSSDWSQELQMSQILYSASDAYVAVQLYAMLDHHRKNLDPVPPMPHHAELGLPIQLAHGVLLPVADEAQDQEQDATAEDAATTTTTTTNEPVLTTKYLNSINDTINIEEENDLQEPPIVKDTTATTTTGKEPKQPPREKDPRIAEAEDWALAYRAANPKARSAVYILRAYYLWYKNADLTPEQVAALLRDPPLQTSTVTNYVLEGIRLDKLPYSTRRMRAEVLDKLPKELMNAGRYRIFFRACLDAEREEDEEEDG</sequence>
<dbReference type="Proteomes" id="UP001286456">
    <property type="component" value="Unassembled WGS sequence"/>
</dbReference>
<proteinExistence type="predicted"/>
<keyword evidence="2" id="KW-0378">Hydrolase</keyword>
<dbReference type="Gene3D" id="3.30.420.10">
    <property type="entry name" value="Ribonuclease H-like superfamily/Ribonuclease H"/>
    <property type="match status" value="1"/>
</dbReference>
<dbReference type="SUPFAM" id="SSF53098">
    <property type="entry name" value="Ribonuclease H-like"/>
    <property type="match status" value="1"/>
</dbReference>
<keyword evidence="6" id="KW-1185">Reference proteome</keyword>
<feature type="compositionally biased region" description="Low complexity" evidence="3">
    <location>
        <begin position="66"/>
        <end position="83"/>
    </location>
</feature>
<feature type="region of interest" description="Disordered" evidence="3">
    <location>
        <begin position="166"/>
        <end position="200"/>
    </location>
</feature>
<protein>
    <submittedName>
        <fullName evidence="5">Exonuclease</fullName>
    </submittedName>
</protein>
<evidence type="ECO:0000256" key="2">
    <source>
        <dbReference type="ARBA" id="ARBA00022801"/>
    </source>
</evidence>
<keyword evidence="1" id="KW-0540">Nuclease</keyword>
<feature type="compositionally biased region" description="Basic and acidic residues" evidence="3">
    <location>
        <begin position="531"/>
        <end position="542"/>
    </location>
</feature>
<dbReference type="PANTHER" id="PTHR13620:SF104">
    <property type="entry name" value="EXONUCLEASE 3'-5' DOMAIN-CONTAINING PROTEIN 2"/>
    <property type="match status" value="1"/>
</dbReference>
<evidence type="ECO:0000313" key="5">
    <source>
        <dbReference type="EMBL" id="KAK3327213.1"/>
    </source>
</evidence>
<dbReference type="InterPro" id="IPR036397">
    <property type="entry name" value="RNaseH_sf"/>
</dbReference>
<feature type="compositionally biased region" description="Low complexity" evidence="3">
    <location>
        <begin position="20"/>
        <end position="38"/>
    </location>
</feature>
<dbReference type="SMART" id="SM00474">
    <property type="entry name" value="35EXOc"/>
    <property type="match status" value="1"/>
</dbReference>
<dbReference type="FunFam" id="3.30.420.10:FF:000100">
    <property type="entry name" value="3'-5' exonuclease/helicase (Wrn), putative"/>
    <property type="match status" value="1"/>
</dbReference>
<accession>A0AAE0MCZ4</accession>
<dbReference type="GO" id="GO:0008408">
    <property type="term" value="F:3'-5' exonuclease activity"/>
    <property type="evidence" value="ECO:0007669"/>
    <property type="project" value="InterPro"/>
</dbReference>
<dbReference type="GO" id="GO:0005634">
    <property type="term" value="C:nucleus"/>
    <property type="evidence" value="ECO:0007669"/>
    <property type="project" value="TreeGrafter"/>
</dbReference>
<evidence type="ECO:0000256" key="1">
    <source>
        <dbReference type="ARBA" id="ARBA00022722"/>
    </source>
</evidence>
<feature type="region of interest" description="Disordered" evidence="3">
    <location>
        <begin position="1"/>
        <end position="87"/>
    </location>
</feature>
<dbReference type="Pfam" id="PF01612">
    <property type="entry name" value="DNA_pol_A_exo1"/>
    <property type="match status" value="1"/>
</dbReference>
<evidence type="ECO:0000259" key="4">
    <source>
        <dbReference type="SMART" id="SM00474"/>
    </source>
</evidence>
<feature type="compositionally biased region" description="Gly residues" evidence="3">
    <location>
        <begin position="39"/>
        <end position="52"/>
    </location>
</feature>
<organism evidence="5 6">
    <name type="scientific">Cercophora scortea</name>
    <dbReference type="NCBI Taxonomy" id="314031"/>
    <lineage>
        <taxon>Eukaryota</taxon>
        <taxon>Fungi</taxon>
        <taxon>Dikarya</taxon>
        <taxon>Ascomycota</taxon>
        <taxon>Pezizomycotina</taxon>
        <taxon>Sordariomycetes</taxon>
        <taxon>Sordariomycetidae</taxon>
        <taxon>Sordariales</taxon>
        <taxon>Lasiosphaeriaceae</taxon>
        <taxon>Cercophora</taxon>
    </lineage>
</organism>
<feature type="non-terminal residue" evidence="5">
    <location>
        <position position="657"/>
    </location>
</feature>
<dbReference type="AlphaFoldDB" id="A0AAE0MCZ4"/>
<feature type="region of interest" description="Disordered" evidence="3">
    <location>
        <begin position="513"/>
        <end position="542"/>
    </location>
</feature>
<dbReference type="InterPro" id="IPR051132">
    <property type="entry name" value="3-5_Exonuclease_domain"/>
</dbReference>
<feature type="compositionally biased region" description="Low complexity" evidence="3">
    <location>
        <begin position="184"/>
        <end position="195"/>
    </location>
</feature>
<evidence type="ECO:0000313" key="6">
    <source>
        <dbReference type="Proteomes" id="UP001286456"/>
    </source>
</evidence>
<feature type="compositionally biased region" description="Low complexity" evidence="3">
    <location>
        <begin position="479"/>
        <end position="489"/>
    </location>
</feature>
<comment type="caution">
    <text evidence="5">The sequence shown here is derived from an EMBL/GenBank/DDBJ whole genome shotgun (WGS) entry which is preliminary data.</text>
</comment>
<name>A0AAE0MCZ4_9PEZI</name>